<gene>
    <name evidence="6" type="ORF">GGX14DRAFT_399525</name>
</gene>
<evidence type="ECO:0000313" key="7">
    <source>
        <dbReference type="Proteomes" id="UP001219525"/>
    </source>
</evidence>
<comment type="similarity">
    <text evidence="1">Belongs to the eukaryotic initiation factor 4G family.</text>
</comment>
<evidence type="ECO:0000313" key="6">
    <source>
        <dbReference type="EMBL" id="KAJ7202359.1"/>
    </source>
</evidence>
<evidence type="ECO:0000256" key="2">
    <source>
        <dbReference type="ARBA" id="ARBA00022540"/>
    </source>
</evidence>
<feature type="compositionally biased region" description="Acidic residues" evidence="4">
    <location>
        <begin position="41"/>
        <end position="59"/>
    </location>
</feature>
<keyword evidence="7" id="KW-1185">Reference proteome</keyword>
<dbReference type="SMART" id="SM00543">
    <property type="entry name" value="MIF4G"/>
    <property type="match status" value="1"/>
</dbReference>
<dbReference type="GO" id="GO:0016281">
    <property type="term" value="C:eukaryotic translation initiation factor 4F complex"/>
    <property type="evidence" value="ECO:0007669"/>
    <property type="project" value="TreeGrafter"/>
</dbReference>
<feature type="region of interest" description="Disordered" evidence="4">
    <location>
        <begin position="1"/>
        <end position="93"/>
    </location>
</feature>
<dbReference type="GO" id="GO:0003743">
    <property type="term" value="F:translation initiation factor activity"/>
    <property type="evidence" value="ECO:0007669"/>
    <property type="project" value="UniProtKB-KW"/>
</dbReference>
<feature type="domain" description="MIF4G" evidence="5">
    <location>
        <begin position="188"/>
        <end position="399"/>
    </location>
</feature>
<sequence>MDQSTAAACRERAGAGGQGRWRVRGGNPMRRRPRPPRSQDADVDADADAQGEADVDAQGEADPASAAASAPTRSTPRTRPHTSRGMGHPRPRHSPAWCCARAMEASSQKGDVGDGRWCWSCPFAVYGVGSSFTAGAGAWRHSSVAGSRLCDGAGHASAASAASGQSRARTHTAQTHLRDVDSDGIVTLRVVERALDGATPGELLGVCEELENVDIAHVVKVDNEGRKESRSCLHCRAPHGHPVRHGGEVLSRAWYVLSRIALHRSSMEQLCDRQGTAEATNEDPVLYSDEYYAAQKAKRQGLGLIKFIGELCKLQMLTERIMHECVKKLLGNVKNQEEETESLCNILTTVGSLLDTSTPKARAHLDVYFCRMNEQCKSNSVGSQMQFMLQDVIELRERKWAVRSNQMAATTIAAVHEAFTNVLHQYQTGTYMEISFSGNVYVETYRRHLRALADLRIKAPLSMSDNMAYLYNITVNMASAQQSCTDIDDHFSVSDSPSRRPPPPVRPPARA</sequence>
<organism evidence="6 7">
    <name type="scientific">Mycena pura</name>
    <dbReference type="NCBI Taxonomy" id="153505"/>
    <lineage>
        <taxon>Eukaryota</taxon>
        <taxon>Fungi</taxon>
        <taxon>Dikarya</taxon>
        <taxon>Basidiomycota</taxon>
        <taxon>Agaricomycotina</taxon>
        <taxon>Agaricomycetes</taxon>
        <taxon>Agaricomycetidae</taxon>
        <taxon>Agaricales</taxon>
        <taxon>Marasmiineae</taxon>
        <taxon>Mycenaceae</taxon>
        <taxon>Mycena</taxon>
    </lineage>
</organism>
<protein>
    <recommendedName>
        <fullName evidence="5">MIF4G domain-containing protein</fullName>
    </recommendedName>
</protein>
<dbReference type="InterPro" id="IPR016024">
    <property type="entry name" value="ARM-type_fold"/>
</dbReference>
<dbReference type="PANTHER" id="PTHR23253">
    <property type="entry name" value="EUKARYOTIC TRANSLATION INITIATION FACTOR 4 GAMMA"/>
    <property type="match status" value="1"/>
</dbReference>
<comment type="caution">
    <text evidence="6">The sequence shown here is derived from an EMBL/GenBank/DDBJ whole genome shotgun (WGS) entry which is preliminary data.</text>
</comment>
<dbReference type="InterPro" id="IPR003890">
    <property type="entry name" value="MIF4G-like_typ-3"/>
</dbReference>
<evidence type="ECO:0000256" key="3">
    <source>
        <dbReference type="ARBA" id="ARBA00022917"/>
    </source>
</evidence>
<evidence type="ECO:0000256" key="4">
    <source>
        <dbReference type="SAM" id="MobiDB-lite"/>
    </source>
</evidence>
<reference evidence="6" key="1">
    <citation type="submission" date="2023-03" db="EMBL/GenBank/DDBJ databases">
        <title>Massive genome expansion in bonnet fungi (Mycena s.s.) driven by repeated elements and novel gene families across ecological guilds.</title>
        <authorList>
            <consortium name="Lawrence Berkeley National Laboratory"/>
            <person name="Harder C.B."/>
            <person name="Miyauchi S."/>
            <person name="Viragh M."/>
            <person name="Kuo A."/>
            <person name="Thoen E."/>
            <person name="Andreopoulos B."/>
            <person name="Lu D."/>
            <person name="Skrede I."/>
            <person name="Drula E."/>
            <person name="Henrissat B."/>
            <person name="Morin E."/>
            <person name="Kohler A."/>
            <person name="Barry K."/>
            <person name="LaButti K."/>
            <person name="Morin E."/>
            <person name="Salamov A."/>
            <person name="Lipzen A."/>
            <person name="Mereny Z."/>
            <person name="Hegedus B."/>
            <person name="Baldrian P."/>
            <person name="Stursova M."/>
            <person name="Weitz H."/>
            <person name="Taylor A."/>
            <person name="Grigoriev I.V."/>
            <person name="Nagy L.G."/>
            <person name="Martin F."/>
            <person name="Kauserud H."/>
        </authorList>
    </citation>
    <scope>NUCLEOTIDE SEQUENCE</scope>
    <source>
        <strain evidence="6">9144</strain>
    </source>
</reference>
<dbReference type="PANTHER" id="PTHR23253:SF9">
    <property type="entry name" value="EUKARYOTIC TRANSLATION INITIATION FACTOR 4 GAMMA 2"/>
    <property type="match status" value="1"/>
</dbReference>
<dbReference type="GO" id="GO:0003729">
    <property type="term" value="F:mRNA binding"/>
    <property type="evidence" value="ECO:0007669"/>
    <property type="project" value="TreeGrafter"/>
</dbReference>
<feature type="compositionally biased region" description="Basic residues" evidence="4">
    <location>
        <begin position="76"/>
        <end position="93"/>
    </location>
</feature>
<name>A0AAD6YAI0_9AGAR</name>
<dbReference type="Gene3D" id="1.25.40.180">
    <property type="match status" value="1"/>
</dbReference>
<accession>A0AAD6YAI0</accession>
<evidence type="ECO:0000256" key="1">
    <source>
        <dbReference type="ARBA" id="ARBA00005775"/>
    </source>
</evidence>
<keyword evidence="3" id="KW-0648">Protein biosynthesis</keyword>
<keyword evidence="2" id="KW-0396">Initiation factor</keyword>
<evidence type="ECO:0000259" key="5">
    <source>
        <dbReference type="SMART" id="SM00543"/>
    </source>
</evidence>
<dbReference type="EMBL" id="JARJCW010000055">
    <property type="protein sequence ID" value="KAJ7202359.1"/>
    <property type="molecule type" value="Genomic_DNA"/>
</dbReference>
<proteinExistence type="inferred from homology"/>
<feature type="region of interest" description="Disordered" evidence="4">
    <location>
        <begin position="488"/>
        <end position="511"/>
    </location>
</feature>
<feature type="compositionally biased region" description="Pro residues" evidence="4">
    <location>
        <begin position="499"/>
        <end position="511"/>
    </location>
</feature>
<dbReference type="SUPFAM" id="SSF48371">
    <property type="entry name" value="ARM repeat"/>
    <property type="match status" value="1"/>
</dbReference>
<feature type="compositionally biased region" description="Low complexity" evidence="4">
    <location>
        <begin position="60"/>
        <end position="75"/>
    </location>
</feature>
<dbReference type="Pfam" id="PF02854">
    <property type="entry name" value="MIF4G"/>
    <property type="match status" value="1"/>
</dbReference>
<dbReference type="AlphaFoldDB" id="A0AAD6YAI0"/>
<dbReference type="Proteomes" id="UP001219525">
    <property type="component" value="Unassembled WGS sequence"/>
</dbReference>